<gene>
    <name evidence="4" type="ORF">D9V37_12180</name>
</gene>
<dbReference type="InterPro" id="IPR011004">
    <property type="entry name" value="Trimer_LpxA-like_sf"/>
</dbReference>
<dbReference type="PANTHER" id="PTHR23416">
    <property type="entry name" value="SIALIC ACID SYNTHASE-RELATED"/>
    <property type="match status" value="1"/>
</dbReference>
<dbReference type="EMBL" id="RDBE01000007">
    <property type="protein sequence ID" value="RLV49460.1"/>
    <property type="molecule type" value="Genomic_DNA"/>
</dbReference>
<keyword evidence="2 4" id="KW-0808">Transferase</keyword>
<comment type="similarity">
    <text evidence="1">Belongs to the transferase hexapeptide repeat family.</text>
</comment>
<dbReference type="GO" id="GO:0005829">
    <property type="term" value="C:cytosol"/>
    <property type="evidence" value="ECO:0007669"/>
    <property type="project" value="TreeGrafter"/>
</dbReference>
<accession>A0A3L8P220</accession>
<dbReference type="AlphaFoldDB" id="A0A3L8P220"/>
<sequence length="181" mass="19002">MSRAGRHVGRRARWMWAVTGSAGEVTGRCELGPRSHVSVTAGGMVRLGRRIVVASDFEAYVQGELVVGDDVYIGRWCLLSAFESIRIGSRVRLGERVSIHDENHSSTGDDYVAAPVIIEDGAWIGAGAIVLPGVRIGEGAVVGAGSVVTRSVEPFTVVAGAPARPVATDAHAGTDTDVARR</sequence>
<protein>
    <submittedName>
        <fullName evidence="4">Acyltransferase</fullName>
    </submittedName>
</protein>
<evidence type="ECO:0000256" key="2">
    <source>
        <dbReference type="ARBA" id="ARBA00022679"/>
    </source>
</evidence>
<dbReference type="Proteomes" id="UP000281708">
    <property type="component" value="Unassembled WGS sequence"/>
</dbReference>
<keyword evidence="5" id="KW-1185">Reference proteome</keyword>
<dbReference type="PANTHER" id="PTHR23416:SF23">
    <property type="entry name" value="ACETYLTRANSFERASE C18B11.09C-RELATED"/>
    <property type="match status" value="1"/>
</dbReference>
<dbReference type="InterPro" id="IPR001451">
    <property type="entry name" value="Hexapep"/>
</dbReference>
<dbReference type="InterPro" id="IPR051159">
    <property type="entry name" value="Hexapeptide_acetyltransf"/>
</dbReference>
<comment type="caution">
    <text evidence="4">The sequence shown here is derived from an EMBL/GenBank/DDBJ whole genome shotgun (WGS) entry which is preliminary data.</text>
</comment>
<dbReference type="InterPro" id="IPR018357">
    <property type="entry name" value="Hexapep_transf_CS"/>
</dbReference>
<evidence type="ECO:0000313" key="4">
    <source>
        <dbReference type="EMBL" id="RLV49460.1"/>
    </source>
</evidence>
<name>A0A3L8P220_9ACTN</name>
<dbReference type="GO" id="GO:0008374">
    <property type="term" value="F:O-acyltransferase activity"/>
    <property type="evidence" value="ECO:0007669"/>
    <property type="project" value="TreeGrafter"/>
</dbReference>
<dbReference type="Gene3D" id="2.160.10.10">
    <property type="entry name" value="Hexapeptide repeat proteins"/>
    <property type="match status" value="1"/>
</dbReference>
<reference evidence="4 5" key="1">
    <citation type="submission" date="2018-10" db="EMBL/GenBank/DDBJ databases">
        <title>Marmoricola sp. 4Q3S-7 whole genome shotgun sequence.</title>
        <authorList>
            <person name="Li F."/>
        </authorList>
    </citation>
    <scope>NUCLEOTIDE SEQUENCE [LARGE SCALE GENOMIC DNA]</scope>
    <source>
        <strain evidence="4 5">4Q3S-7</strain>
    </source>
</reference>
<dbReference type="Pfam" id="PF00132">
    <property type="entry name" value="Hexapep"/>
    <property type="match status" value="1"/>
</dbReference>
<evidence type="ECO:0000256" key="3">
    <source>
        <dbReference type="ARBA" id="ARBA00022737"/>
    </source>
</evidence>
<dbReference type="SUPFAM" id="SSF51161">
    <property type="entry name" value="Trimeric LpxA-like enzymes"/>
    <property type="match status" value="1"/>
</dbReference>
<dbReference type="CDD" id="cd04647">
    <property type="entry name" value="LbH_MAT_like"/>
    <property type="match status" value="1"/>
</dbReference>
<proteinExistence type="inferred from homology"/>
<organism evidence="4 5">
    <name type="scientific">Nocardioides mangrovicus</name>
    <dbReference type="NCBI Taxonomy" id="2478913"/>
    <lineage>
        <taxon>Bacteria</taxon>
        <taxon>Bacillati</taxon>
        <taxon>Actinomycetota</taxon>
        <taxon>Actinomycetes</taxon>
        <taxon>Propionibacteriales</taxon>
        <taxon>Nocardioidaceae</taxon>
        <taxon>Nocardioides</taxon>
    </lineage>
</organism>
<evidence type="ECO:0000313" key="5">
    <source>
        <dbReference type="Proteomes" id="UP000281708"/>
    </source>
</evidence>
<evidence type="ECO:0000256" key="1">
    <source>
        <dbReference type="ARBA" id="ARBA00007274"/>
    </source>
</evidence>
<dbReference type="OrthoDB" id="2643438at2"/>
<keyword evidence="3" id="KW-0677">Repeat</keyword>
<dbReference type="PROSITE" id="PS00101">
    <property type="entry name" value="HEXAPEP_TRANSFERASES"/>
    <property type="match status" value="1"/>
</dbReference>
<keyword evidence="4" id="KW-0012">Acyltransferase</keyword>